<accession>A0AA91TM07</accession>
<dbReference type="AlphaFoldDB" id="A0AA91TM07"/>
<dbReference type="EMBL" id="NMPZ01000001">
    <property type="protein sequence ID" value="OXL45287.1"/>
    <property type="molecule type" value="Genomic_DNA"/>
</dbReference>
<feature type="compositionally biased region" description="Low complexity" evidence="1">
    <location>
        <begin position="133"/>
        <end position="147"/>
    </location>
</feature>
<evidence type="ECO:0000259" key="2">
    <source>
        <dbReference type="Pfam" id="PF18291"/>
    </source>
</evidence>
<feature type="domain" description="HU" evidence="2">
    <location>
        <begin position="5"/>
        <end position="95"/>
    </location>
</feature>
<gene>
    <name evidence="3" type="ORF">CFT61_00590</name>
</gene>
<dbReference type="Pfam" id="PF18291">
    <property type="entry name" value="HU-HIG"/>
    <property type="match status" value="1"/>
</dbReference>
<organism evidence="3 4">
    <name type="scientific">Segatella copri</name>
    <dbReference type="NCBI Taxonomy" id="165179"/>
    <lineage>
        <taxon>Bacteria</taxon>
        <taxon>Pseudomonadati</taxon>
        <taxon>Bacteroidota</taxon>
        <taxon>Bacteroidia</taxon>
        <taxon>Bacteroidales</taxon>
        <taxon>Prevotellaceae</taxon>
        <taxon>Segatella</taxon>
    </lineage>
</organism>
<protein>
    <submittedName>
        <fullName evidence="3">DNA-binding protein</fullName>
    </submittedName>
</protein>
<dbReference type="RefSeq" id="WP_089542559.1">
    <property type="nucleotide sequence ID" value="NZ_NMPZ01000001.1"/>
</dbReference>
<evidence type="ECO:0000256" key="1">
    <source>
        <dbReference type="SAM" id="MobiDB-lite"/>
    </source>
</evidence>
<reference evidence="3 4" key="1">
    <citation type="submission" date="2017-07" db="EMBL/GenBank/DDBJ databases">
        <title>Draft genome sequence of Prevotella copri isolated from the gut of healthy adult Indian.</title>
        <authorList>
            <person name="Das B."/>
            <person name="Bag S."/>
            <person name="Ghosh T.S."/>
        </authorList>
    </citation>
    <scope>NUCLEOTIDE SEQUENCE [LARGE SCALE GENOMIC DNA]</scope>
    <source>
        <strain evidence="3 4">Indica</strain>
    </source>
</reference>
<evidence type="ECO:0000313" key="3">
    <source>
        <dbReference type="EMBL" id="OXL45287.1"/>
    </source>
</evidence>
<dbReference type="GO" id="GO:0003677">
    <property type="term" value="F:DNA binding"/>
    <property type="evidence" value="ECO:0007669"/>
    <property type="project" value="UniProtKB-KW"/>
</dbReference>
<dbReference type="InterPro" id="IPR041607">
    <property type="entry name" value="HU-HIG"/>
</dbReference>
<feature type="region of interest" description="Disordered" evidence="1">
    <location>
        <begin position="132"/>
        <end position="203"/>
    </location>
</feature>
<evidence type="ECO:0000313" key="4">
    <source>
        <dbReference type="Proteomes" id="UP000215155"/>
    </source>
</evidence>
<name>A0AA91TM07_9BACT</name>
<comment type="caution">
    <text evidence="3">The sequence shown here is derived from an EMBL/GenBank/DDBJ whole genome shotgun (WGS) entry which is preliminary data.</text>
</comment>
<dbReference type="Proteomes" id="UP000215155">
    <property type="component" value="Unassembled WGS sequence"/>
</dbReference>
<feature type="compositionally biased region" description="Gly residues" evidence="1">
    <location>
        <begin position="156"/>
        <end position="188"/>
    </location>
</feature>
<keyword evidence="3" id="KW-0238">DNA-binding</keyword>
<proteinExistence type="predicted"/>
<sequence length="203" mass="20919">MIRIVLYQNTNQKIAEACGKWFPRVVSDETIGLEELAAHMASHNTPYSKGAILGMLTDAAACTKELLLLGKNVKFADIAIFSLGLKVKGGAPTKENYNVAKYILGLKLRARATGELKTENLDTTIKLINLAAPVTENPENPVNPGNPDDTGKDNPSGGGSQTTGGGGSQTEGGGGNTDNTQQGGGGTTDSGTTDGGGDDNVSL</sequence>